<keyword evidence="16" id="KW-1185">Reference proteome</keyword>
<feature type="region of interest" description="Disordered" evidence="14">
    <location>
        <begin position="375"/>
        <end position="406"/>
    </location>
</feature>
<evidence type="ECO:0000256" key="11">
    <source>
        <dbReference type="ARBA" id="ARBA00023163"/>
    </source>
</evidence>
<reference evidence="15 16" key="1">
    <citation type="submission" date="2017-03" db="EMBL/GenBank/DDBJ databases">
        <title>Genome Survey of Euroglyphus maynei.</title>
        <authorList>
            <person name="Arlian L.G."/>
            <person name="Morgan M.S."/>
            <person name="Rider S.D."/>
        </authorList>
    </citation>
    <scope>NUCLEOTIDE SEQUENCE [LARGE SCALE GENOMIC DNA]</scope>
    <source>
        <strain evidence="15">Arlian Lab</strain>
        <tissue evidence="15">Whole body</tissue>
    </source>
</reference>
<dbReference type="InterPro" id="IPR016024">
    <property type="entry name" value="ARM-type_fold"/>
</dbReference>
<organism evidence="15 16">
    <name type="scientific">Euroglyphus maynei</name>
    <name type="common">Mayne's house dust mite</name>
    <dbReference type="NCBI Taxonomy" id="6958"/>
    <lineage>
        <taxon>Eukaryota</taxon>
        <taxon>Metazoa</taxon>
        <taxon>Ecdysozoa</taxon>
        <taxon>Arthropoda</taxon>
        <taxon>Chelicerata</taxon>
        <taxon>Arachnida</taxon>
        <taxon>Acari</taxon>
        <taxon>Acariformes</taxon>
        <taxon>Sarcoptiformes</taxon>
        <taxon>Astigmata</taxon>
        <taxon>Psoroptidia</taxon>
        <taxon>Analgoidea</taxon>
        <taxon>Pyroglyphidae</taxon>
        <taxon>Pyroglyphinae</taxon>
        <taxon>Euroglyphus</taxon>
    </lineage>
</organism>
<accession>A0A1Y3BMT3</accession>
<feature type="non-terminal residue" evidence="15">
    <location>
        <position position="1"/>
    </location>
</feature>
<name>A0A1Y3BMT3_EURMA</name>
<gene>
    <name evidence="15" type="ORF">BLA29_006559</name>
</gene>
<evidence type="ECO:0000256" key="12">
    <source>
        <dbReference type="ARBA" id="ARBA00023242"/>
    </source>
</evidence>
<dbReference type="PANTHER" id="PTHR12262">
    <property type="entry name" value="CCR4-NOT TRANSCRIPTION COMPLEX SUBUNIT 9"/>
    <property type="match status" value="1"/>
</dbReference>
<evidence type="ECO:0000256" key="5">
    <source>
        <dbReference type="ARBA" id="ARBA00022490"/>
    </source>
</evidence>
<keyword evidence="9" id="KW-0943">RNA-mediated gene silencing</keyword>
<evidence type="ECO:0000256" key="6">
    <source>
        <dbReference type="ARBA" id="ARBA00022491"/>
    </source>
</evidence>
<dbReference type="GO" id="GO:0000932">
    <property type="term" value="C:P-body"/>
    <property type="evidence" value="ECO:0007669"/>
    <property type="project" value="UniProtKB-SubCell"/>
</dbReference>
<evidence type="ECO:0000256" key="3">
    <source>
        <dbReference type="ARBA" id="ARBA00006385"/>
    </source>
</evidence>
<keyword evidence="11" id="KW-0804">Transcription</keyword>
<keyword evidence="5" id="KW-0963">Cytoplasm</keyword>
<evidence type="ECO:0000313" key="15">
    <source>
        <dbReference type="EMBL" id="OTF80916.1"/>
    </source>
</evidence>
<evidence type="ECO:0000256" key="7">
    <source>
        <dbReference type="ARBA" id="ARBA00022845"/>
    </source>
</evidence>
<dbReference type="Proteomes" id="UP000194236">
    <property type="component" value="Unassembled WGS sequence"/>
</dbReference>
<evidence type="ECO:0000256" key="8">
    <source>
        <dbReference type="ARBA" id="ARBA00023015"/>
    </source>
</evidence>
<keyword evidence="10" id="KW-0010">Activator</keyword>
<evidence type="ECO:0000256" key="10">
    <source>
        <dbReference type="ARBA" id="ARBA00023159"/>
    </source>
</evidence>
<dbReference type="Pfam" id="PF04078">
    <property type="entry name" value="Rcd1"/>
    <property type="match status" value="1"/>
</dbReference>
<evidence type="ECO:0000256" key="13">
    <source>
        <dbReference type="ARBA" id="ARBA00030283"/>
    </source>
</evidence>
<dbReference type="OrthoDB" id="1183224at2759"/>
<dbReference type="InterPro" id="IPR011989">
    <property type="entry name" value="ARM-like"/>
</dbReference>
<evidence type="ECO:0000256" key="14">
    <source>
        <dbReference type="SAM" id="MobiDB-lite"/>
    </source>
</evidence>
<keyword evidence="6" id="KW-0678">Repressor</keyword>
<evidence type="ECO:0000313" key="16">
    <source>
        <dbReference type="Proteomes" id="UP000194236"/>
    </source>
</evidence>
<keyword evidence="12" id="KW-0539">Nucleus</keyword>
<dbReference type="GO" id="GO:0030014">
    <property type="term" value="C:CCR4-NOT complex"/>
    <property type="evidence" value="ECO:0007669"/>
    <property type="project" value="InterPro"/>
</dbReference>
<dbReference type="GO" id="GO:0005829">
    <property type="term" value="C:cytosol"/>
    <property type="evidence" value="ECO:0007669"/>
    <property type="project" value="UniProtKB-ARBA"/>
</dbReference>
<dbReference type="SUPFAM" id="SSF48371">
    <property type="entry name" value="ARM repeat"/>
    <property type="match status" value="1"/>
</dbReference>
<dbReference type="InterPro" id="IPR007216">
    <property type="entry name" value="CNOT9"/>
</dbReference>
<dbReference type="FunFam" id="1.25.10.10:FF:000037">
    <property type="entry name" value="CCR4-NOT transcription complex subunit 9"/>
    <property type="match status" value="1"/>
</dbReference>
<comment type="caution">
    <text evidence="15">The sequence shown here is derived from an EMBL/GenBank/DDBJ whole genome shotgun (WGS) entry which is preliminary data.</text>
</comment>
<evidence type="ECO:0000256" key="4">
    <source>
        <dbReference type="ARBA" id="ARBA00014171"/>
    </source>
</evidence>
<dbReference type="EMBL" id="MUJZ01016068">
    <property type="protein sequence ID" value="OTF80916.1"/>
    <property type="molecule type" value="Genomic_DNA"/>
</dbReference>
<feature type="compositionally biased region" description="Polar residues" evidence="14">
    <location>
        <begin position="393"/>
        <end position="406"/>
    </location>
</feature>
<evidence type="ECO:0000256" key="9">
    <source>
        <dbReference type="ARBA" id="ARBA00023158"/>
    </source>
</evidence>
<evidence type="ECO:0000256" key="1">
    <source>
        <dbReference type="ARBA" id="ARBA00004123"/>
    </source>
</evidence>
<keyword evidence="8" id="KW-0805">Transcription regulation</keyword>
<dbReference type="AlphaFoldDB" id="A0A1Y3BMT3"/>
<comment type="similarity">
    <text evidence="3">Belongs to the CNOT9 family.</text>
</comment>
<feature type="region of interest" description="Disordered" evidence="14">
    <location>
        <begin position="1"/>
        <end position="23"/>
    </location>
</feature>
<sequence>GVGVVPTVTSTISSSTGSTPASSGLNTPLTIIPTVGGGGGGNIVQSAETERILQLIGDLLNYETREHALMELSRKRENVEDLAVLLYSSFGAMAALLQEIISIYPTIHPPTLNAHQSNRVCNALALLQCVASHSQTRAAFLQANIPLFLYPFLNMNTSSKTRPFEYLRLTSLGVIGALVKTDEKEVINFLLKTEIIPLCLRIMESGTELSKTVATFILQKILLDETGLNYICQTYDRFSHVAMILGKMVMALAKDQSARLLKHVIRCYLRLSDNPRAREALRHCLPDHLKSNTFANCLNNDRGTKSWLHQLLKNIEKDPQQQQSSQPQQQQQLIGPNSNGTGGGNNAAIGQPLSSSPGSVQTSAAAVAAAGNNANLMLTAGGGGGNVPVSVERQMNLTPSSKSNKM</sequence>
<dbReference type="GO" id="GO:0006402">
    <property type="term" value="P:mRNA catabolic process"/>
    <property type="evidence" value="ECO:0007669"/>
    <property type="project" value="InterPro"/>
</dbReference>
<protein>
    <recommendedName>
        <fullName evidence="4">CCR4-NOT transcription complex subunit 9</fullName>
    </recommendedName>
    <alternativeName>
        <fullName evidence="13">Cell differentiation protein RQCD1 homolog</fullName>
    </alternativeName>
</protein>
<feature type="compositionally biased region" description="Low complexity" evidence="14">
    <location>
        <begin position="320"/>
        <end position="339"/>
    </location>
</feature>
<proteinExistence type="inferred from homology"/>
<dbReference type="GO" id="GO:0031047">
    <property type="term" value="P:regulatory ncRNA-mediated gene silencing"/>
    <property type="evidence" value="ECO:0007669"/>
    <property type="project" value="UniProtKB-KW"/>
</dbReference>
<dbReference type="GO" id="GO:0005634">
    <property type="term" value="C:nucleus"/>
    <property type="evidence" value="ECO:0007669"/>
    <property type="project" value="UniProtKB-SubCell"/>
</dbReference>
<dbReference type="GO" id="GO:0006417">
    <property type="term" value="P:regulation of translation"/>
    <property type="evidence" value="ECO:0007669"/>
    <property type="project" value="UniProtKB-KW"/>
</dbReference>
<keyword evidence="7" id="KW-0810">Translation regulation</keyword>
<feature type="region of interest" description="Disordered" evidence="14">
    <location>
        <begin position="317"/>
        <end position="359"/>
    </location>
</feature>
<comment type="subcellular location">
    <subcellularLocation>
        <location evidence="2">Cytoplasm</location>
        <location evidence="2">P-body</location>
    </subcellularLocation>
    <subcellularLocation>
        <location evidence="1">Nucleus</location>
    </subcellularLocation>
</comment>
<evidence type="ECO:0000256" key="2">
    <source>
        <dbReference type="ARBA" id="ARBA00004201"/>
    </source>
</evidence>
<dbReference type="Gene3D" id="1.25.10.10">
    <property type="entry name" value="Leucine-rich Repeat Variant"/>
    <property type="match status" value="1"/>
</dbReference>